<evidence type="ECO:0000313" key="3">
    <source>
        <dbReference type="Proteomes" id="UP000001940"/>
    </source>
</evidence>
<proteinExistence type="predicted"/>
<name>A0A5S9MQQ5_CAEEL</name>
<evidence type="ECO:0000313" key="2">
    <source>
        <dbReference type="EMBL" id="CAA0059162.1"/>
    </source>
</evidence>
<feature type="domain" description="DUF281" evidence="1">
    <location>
        <begin position="18"/>
        <end position="72"/>
    </location>
</feature>
<dbReference type="InParanoid" id="A0A5S9MQQ5"/>
<dbReference type="WormBase" id="F49C5.16">
    <property type="protein sequence ID" value="CE53949"/>
    <property type="gene ID" value="WBGene00305130"/>
</dbReference>
<dbReference type="AGR" id="WB:WBGene00305130"/>
<keyword evidence="3" id="KW-1185">Reference proteome</keyword>
<dbReference type="OrthoDB" id="5906551at2759"/>
<dbReference type="Pfam" id="PF03436">
    <property type="entry name" value="DUF281"/>
    <property type="match status" value="1"/>
</dbReference>
<dbReference type="Proteomes" id="UP000001940">
    <property type="component" value="Chromosome II"/>
</dbReference>
<dbReference type="FunCoup" id="A0A5S9MQQ5">
    <property type="interactions" value="252"/>
</dbReference>
<organism evidence="2 3">
    <name type="scientific">Caenorhabditis elegans</name>
    <dbReference type="NCBI Taxonomy" id="6239"/>
    <lineage>
        <taxon>Eukaryota</taxon>
        <taxon>Metazoa</taxon>
        <taxon>Ecdysozoa</taxon>
        <taxon>Nematoda</taxon>
        <taxon>Chromadorea</taxon>
        <taxon>Rhabditida</taxon>
        <taxon>Rhabditina</taxon>
        <taxon>Rhabditomorpha</taxon>
        <taxon>Rhabditoidea</taxon>
        <taxon>Rhabditidae</taxon>
        <taxon>Peloderinae</taxon>
        <taxon>Caenorhabditis</taxon>
    </lineage>
</organism>
<accession>A0A5S9MQQ5</accession>
<evidence type="ECO:0000313" key="4">
    <source>
        <dbReference type="WormBase" id="F49C5.16"/>
    </source>
</evidence>
<dbReference type="PANTHER" id="PTHR36517:SF1">
    <property type="entry name" value="C6 DOMAIN-CONTAINING PROTEIN-RELATED"/>
    <property type="match status" value="1"/>
</dbReference>
<evidence type="ECO:0000259" key="1">
    <source>
        <dbReference type="Pfam" id="PF03436"/>
    </source>
</evidence>
<protein>
    <submittedName>
        <fullName evidence="2">DUF281 domain-containing protein</fullName>
    </submittedName>
</protein>
<gene>
    <name evidence="2" type="ORF">CELE_F49C5.16</name>
    <name evidence="2 4" type="ORF">F49C5.16</name>
</gene>
<sequence>MLGMPENANFGMVDPTTDGCTQYQIDCSPPGNTICFPTGLKAITPTSTSVSIGTDFPSSSTATVTCQKDNTWSSGTATQITTVYCDFTQC</sequence>
<dbReference type="EMBL" id="BX284602">
    <property type="protein sequence ID" value="CAA0059162.1"/>
    <property type="molecule type" value="Genomic_DNA"/>
</dbReference>
<dbReference type="InterPro" id="IPR005098">
    <property type="entry name" value="DUF281"/>
</dbReference>
<dbReference type="PANTHER" id="PTHR36517">
    <property type="entry name" value="PROTEIN CBG25732"/>
    <property type="match status" value="1"/>
</dbReference>
<dbReference type="AlphaFoldDB" id="A0A5S9MQQ5"/>
<reference evidence="2 3" key="1">
    <citation type="journal article" date="1998" name="Science">
        <title>Genome sequence of the nematode C. elegans: a platform for investigating biology.</title>
        <authorList>
            <consortium name="The C. elegans sequencing consortium"/>
            <person name="Sulson J.E."/>
            <person name="Waterston R."/>
        </authorList>
    </citation>
    <scope>NUCLEOTIDE SEQUENCE [LARGE SCALE GENOMIC DNA]</scope>
    <source>
        <strain evidence="2 3">Bristol N2</strain>
    </source>
</reference>